<proteinExistence type="inferred from homology"/>
<dbReference type="Pfam" id="PF02752">
    <property type="entry name" value="Arrestin_C"/>
    <property type="match status" value="1"/>
</dbReference>
<name>A0A7R9Q6M8_9ACAR</name>
<dbReference type="InterPro" id="IPR014756">
    <property type="entry name" value="Ig_E-set"/>
</dbReference>
<dbReference type="InterPro" id="IPR014752">
    <property type="entry name" value="Arrestin-like_C"/>
</dbReference>
<dbReference type="EMBL" id="OC868966">
    <property type="protein sequence ID" value="CAD7634311.1"/>
    <property type="molecule type" value="Genomic_DNA"/>
</dbReference>
<dbReference type="SMART" id="SM01017">
    <property type="entry name" value="Arrestin_C"/>
    <property type="match status" value="1"/>
</dbReference>
<feature type="domain" description="Arrestin C-terminal-like" evidence="2">
    <location>
        <begin position="170"/>
        <end position="297"/>
    </location>
</feature>
<dbReference type="InterPro" id="IPR011021">
    <property type="entry name" value="Arrestin-like_N"/>
</dbReference>
<dbReference type="InterPro" id="IPR011022">
    <property type="entry name" value="Arrestin_C-like"/>
</dbReference>
<accession>A0A7R9Q6M8</accession>
<dbReference type="PANTHER" id="PTHR11188">
    <property type="entry name" value="ARRESTIN DOMAIN CONTAINING PROTEIN"/>
    <property type="match status" value="1"/>
</dbReference>
<evidence type="ECO:0000256" key="1">
    <source>
        <dbReference type="ARBA" id="ARBA00005298"/>
    </source>
</evidence>
<dbReference type="Pfam" id="PF00339">
    <property type="entry name" value="Arrestin_N"/>
    <property type="match status" value="1"/>
</dbReference>
<dbReference type="SUPFAM" id="SSF81296">
    <property type="entry name" value="E set domains"/>
    <property type="match status" value="2"/>
</dbReference>
<evidence type="ECO:0000313" key="3">
    <source>
        <dbReference type="EMBL" id="CAD7634311.1"/>
    </source>
</evidence>
<reference evidence="3" key="1">
    <citation type="submission" date="2020-11" db="EMBL/GenBank/DDBJ databases">
        <authorList>
            <person name="Tran Van P."/>
        </authorList>
    </citation>
    <scope>NUCLEOTIDE SEQUENCE</scope>
</reference>
<evidence type="ECO:0000313" key="4">
    <source>
        <dbReference type="Proteomes" id="UP000759131"/>
    </source>
</evidence>
<gene>
    <name evidence="3" type="ORF">OSB1V03_LOCUS14707</name>
</gene>
<protein>
    <recommendedName>
        <fullName evidence="2">Arrestin C-terminal-like domain-containing protein</fullName>
    </recommendedName>
</protein>
<dbReference type="GO" id="GO:0015031">
    <property type="term" value="P:protein transport"/>
    <property type="evidence" value="ECO:0007669"/>
    <property type="project" value="TreeGrafter"/>
</dbReference>
<dbReference type="Gene3D" id="2.60.40.640">
    <property type="match status" value="2"/>
</dbReference>
<dbReference type="InterPro" id="IPR050357">
    <property type="entry name" value="Arrestin_domain-protein"/>
</dbReference>
<dbReference type="GO" id="GO:0005737">
    <property type="term" value="C:cytoplasm"/>
    <property type="evidence" value="ECO:0007669"/>
    <property type="project" value="TreeGrafter"/>
</dbReference>
<dbReference type="PANTHER" id="PTHR11188:SF17">
    <property type="entry name" value="FI21816P1"/>
    <property type="match status" value="1"/>
</dbReference>
<dbReference type="EMBL" id="CAJPIZ010014391">
    <property type="protein sequence ID" value="CAG2114741.1"/>
    <property type="molecule type" value="Genomic_DNA"/>
</dbReference>
<dbReference type="AlphaFoldDB" id="A0A7R9Q6M8"/>
<dbReference type="OrthoDB" id="2333384at2759"/>
<keyword evidence="4" id="KW-1185">Reference proteome</keyword>
<sequence>MDRFHINDMTVILEDNKRVYQTGDYITGKLVLTLRGEILVSIIQIKMYCLAQVKWMEMPGLKSDGHQFHIKRKYVEYDYQLPDEFRDKYFTNGMNEIPFMFRLPESGIPSSFESSLGSIQYFIEAFVGEPEIDENMGTKTTFVVESPFKDNLYLSVGGSTEKELGIINLGSGTIRMNVSVFKKGYIPGELAEVVCNIENDSTHSATPRATLYQTQIFMTGEKHKTIETTVTEAIVGDTIEAGVVTESVINVPIPDDIPLSLKCPNITVKYFLHVTLDIPHTIDLHLNLPIIITNSFAMN</sequence>
<evidence type="ECO:0000259" key="2">
    <source>
        <dbReference type="SMART" id="SM01017"/>
    </source>
</evidence>
<organism evidence="3">
    <name type="scientific">Medioppia subpectinata</name>
    <dbReference type="NCBI Taxonomy" id="1979941"/>
    <lineage>
        <taxon>Eukaryota</taxon>
        <taxon>Metazoa</taxon>
        <taxon>Ecdysozoa</taxon>
        <taxon>Arthropoda</taxon>
        <taxon>Chelicerata</taxon>
        <taxon>Arachnida</taxon>
        <taxon>Acari</taxon>
        <taxon>Acariformes</taxon>
        <taxon>Sarcoptiformes</taxon>
        <taxon>Oribatida</taxon>
        <taxon>Brachypylina</taxon>
        <taxon>Oppioidea</taxon>
        <taxon>Oppiidae</taxon>
        <taxon>Medioppia</taxon>
    </lineage>
</organism>
<comment type="similarity">
    <text evidence="1">Belongs to the arrestin family.</text>
</comment>
<dbReference type="Proteomes" id="UP000759131">
    <property type="component" value="Unassembled WGS sequence"/>
</dbReference>